<feature type="non-terminal residue" evidence="2">
    <location>
        <position position="369"/>
    </location>
</feature>
<accession>A0A6J4R9B9</accession>
<feature type="compositionally biased region" description="Basic residues" evidence="1">
    <location>
        <begin position="178"/>
        <end position="198"/>
    </location>
</feature>
<evidence type="ECO:0000256" key="1">
    <source>
        <dbReference type="SAM" id="MobiDB-lite"/>
    </source>
</evidence>
<feature type="compositionally biased region" description="Basic residues" evidence="1">
    <location>
        <begin position="252"/>
        <end position="266"/>
    </location>
</feature>
<feature type="compositionally biased region" description="Basic and acidic residues" evidence="1">
    <location>
        <begin position="151"/>
        <end position="163"/>
    </location>
</feature>
<feature type="compositionally biased region" description="Basic residues" evidence="1">
    <location>
        <begin position="55"/>
        <end position="64"/>
    </location>
</feature>
<feature type="compositionally biased region" description="Basic residues" evidence="1">
    <location>
        <begin position="343"/>
        <end position="354"/>
    </location>
</feature>
<feature type="compositionally biased region" description="Basic and acidic residues" evidence="1">
    <location>
        <begin position="1"/>
        <end position="16"/>
    </location>
</feature>
<dbReference type="EMBL" id="CADCVI010000103">
    <property type="protein sequence ID" value="CAA9467823.1"/>
    <property type="molecule type" value="Genomic_DNA"/>
</dbReference>
<feature type="non-terminal residue" evidence="2">
    <location>
        <position position="1"/>
    </location>
</feature>
<reference evidence="2" key="1">
    <citation type="submission" date="2020-02" db="EMBL/GenBank/DDBJ databases">
        <authorList>
            <person name="Meier V. D."/>
        </authorList>
    </citation>
    <scope>NUCLEOTIDE SEQUENCE</scope>
    <source>
        <strain evidence="2">AVDCRST_MAG25</strain>
    </source>
</reference>
<feature type="compositionally biased region" description="Basic and acidic residues" evidence="1">
    <location>
        <begin position="267"/>
        <end position="278"/>
    </location>
</feature>
<feature type="compositionally biased region" description="Basic and acidic residues" evidence="1">
    <location>
        <begin position="236"/>
        <end position="251"/>
    </location>
</feature>
<feature type="compositionally biased region" description="Basic and acidic residues" evidence="1">
    <location>
        <begin position="65"/>
        <end position="79"/>
    </location>
</feature>
<dbReference type="AlphaFoldDB" id="A0A6J4R9B9"/>
<feature type="compositionally biased region" description="Basic and acidic residues" evidence="1">
    <location>
        <begin position="28"/>
        <end position="42"/>
    </location>
</feature>
<protein>
    <submittedName>
        <fullName evidence="2">Nucleoside ABC transporter, permease protein 1</fullName>
    </submittedName>
</protein>
<name>A0A6J4R9B9_9ACTN</name>
<proteinExistence type="predicted"/>
<organism evidence="2">
    <name type="scientific">uncultured Rubrobacteraceae bacterium</name>
    <dbReference type="NCBI Taxonomy" id="349277"/>
    <lineage>
        <taxon>Bacteria</taxon>
        <taxon>Bacillati</taxon>
        <taxon>Actinomycetota</taxon>
        <taxon>Rubrobacteria</taxon>
        <taxon>Rubrobacterales</taxon>
        <taxon>Rubrobacteraceae</taxon>
        <taxon>environmental samples</taxon>
    </lineage>
</organism>
<sequence>DGAVERSRIGREEVARGYRRGPSLPGARDPDLLRYRGRDHPRNRQQPSGCLLRPALRRVRQPGRHRADAREHHAPDLHGARGGGGVPCGSVQHRRGGAVLHGGRHGGLARDLAWLPRPRRDTARPPGLRGGGLPLGDDTGDPEGLLRGSRGHHDDHAEPDRHQPHGLPGAEPAARLGPRPRHRERRCRGPYPRPRLRARTGELRDLPGAPGRGRRLPSAVADEEGVPDPGRRALARGRDLRGHPHWPEHGARARHRGGLRGPRRRRGGDGRLREDGGAVRRQRGLQRDRGGATWAQPSVRGSARGPGFRGAVLGGAGDAVPDRRSAQPHGSPARRDPAARHGHEARRARRRQARPRPGLRDPPRAGAGL</sequence>
<gene>
    <name evidence="2" type="ORF">AVDCRST_MAG25-1726</name>
</gene>
<evidence type="ECO:0000313" key="2">
    <source>
        <dbReference type="EMBL" id="CAA9467823.1"/>
    </source>
</evidence>
<feature type="compositionally biased region" description="Basic and acidic residues" evidence="1">
    <location>
        <begin position="333"/>
        <end position="342"/>
    </location>
</feature>
<feature type="region of interest" description="Disordered" evidence="1">
    <location>
        <begin position="1"/>
        <end position="369"/>
    </location>
</feature>